<keyword evidence="1" id="KW-1133">Transmembrane helix</keyword>
<keyword evidence="1" id="KW-0812">Transmembrane</keyword>
<feature type="transmembrane region" description="Helical" evidence="1">
    <location>
        <begin position="64"/>
        <end position="87"/>
    </location>
</feature>
<evidence type="ECO:0000313" key="3">
    <source>
        <dbReference type="Proteomes" id="UP001176961"/>
    </source>
</evidence>
<evidence type="ECO:0000313" key="2">
    <source>
        <dbReference type="EMBL" id="CAJ0609308.1"/>
    </source>
</evidence>
<keyword evidence="3" id="KW-1185">Reference proteome</keyword>
<gene>
    <name evidence="2" type="ORF">CYNAS_LOCUS21291</name>
</gene>
<accession>A0AA36HG47</accession>
<organism evidence="2 3">
    <name type="scientific">Cylicocyclus nassatus</name>
    <name type="common">Nematode worm</name>
    <dbReference type="NCBI Taxonomy" id="53992"/>
    <lineage>
        <taxon>Eukaryota</taxon>
        <taxon>Metazoa</taxon>
        <taxon>Ecdysozoa</taxon>
        <taxon>Nematoda</taxon>
        <taxon>Chromadorea</taxon>
        <taxon>Rhabditida</taxon>
        <taxon>Rhabditina</taxon>
        <taxon>Rhabditomorpha</taxon>
        <taxon>Strongyloidea</taxon>
        <taxon>Strongylidae</taxon>
        <taxon>Cylicocyclus</taxon>
    </lineage>
</organism>
<evidence type="ECO:0000256" key="1">
    <source>
        <dbReference type="SAM" id="Phobius"/>
    </source>
</evidence>
<reference evidence="2" key="1">
    <citation type="submission" date="2023-07" db="EMBL/GenBank/DDBJ databases">
        <authorList>
            <consortium name="CYATHOMIX"/>
        </authorList>
    </citation>
    <scope>NUCLEOTIDE SEQUENCE</scope>
    <source>
        <strain evidence="2">N/A</strain>
    </source>
</reference>
<dbReference type="Proteomes" id="UP001176961">
    <property type="component" value="Unassembled WGS sequence"/>
</dbReference>
<proteinExistence type="predicted"/>
<dbReference type="EMBL" id="CATQJL010000326">
    <property type="protein sequence ID" value="CAJ0609308.1"/>
    <property type="molecule type" value="Genomic_DNA"/>
</dbReference>
<comment type="caution">
    <text evidence="2">The sequence shown here is derived from an EMBL/GenBank/DDBJ whole genome shotgun (WGS) entry which is preliminary data.</text>
</comment>
<name>A0AA36HG47_CYLNA</name>
<dbReference type="AlphaFoldDB" id="A0AA36HG47"/>
<keyword evidence="1" id="KW-0472">Membrane</keyword>
<protein>
    <submittedName>
        <fullName evidence="2">Uncharacterized protein</fullName>
    </submittedName>
</protein>
<sequence length="115" mass="12948">MFYQIAFAVNRQPTETLWESRAASYFKIYGALMNRAMTPSEDDDHDEFNLTKKNSAMLFSNELIALYTLLAILFVASMTYIIIKAIIQSRRNGLLSRGTKTETTPINGKSTVNAA</sequence>